<keyword evidence="2" id="KW-1185">Reference proteome</keyword>
<name>A0A078B5V7_STYLE</name>
<dbReference type="InParanoid" id="A0A078B5V7"/>
<protein>
    <submittedName>
        <fullName evidence="1">Uncharacterized protein</fullName>
    </submittedName>
</protein>
<reference evidence="1 2" key="1">
    <citation type="submission" date="2014-06" db="EMBL/GenBank/DDBJ databases">
        <authorList>
            <person name="Swart Estienne"/>
        </authorList>
    </citation>
    <scope>NUCLEOTIDE SEQUENCE [LARGE SCALE GENOMIC DNA]</scope>
    <source>
        <strain evidence="1 2">130c</strain>
    </source>
</reference>
<proteinExistence type="predicted"/>
<gene>
    <name evidence="1" type="primary">Contig15740.g16772</name>
    <name evidence="1" type="ORF">STYLEM_17826</name>
</gene>
<organism evidence="1 2">
    <name type="scientific">Stylonychia lemnae</name>
    <name type="common">Ciliate</name>
    <dbReference type="NCBI Taxonomy" id="5949"/>
    <lineage>
        <taxon>Eukaryota</taxon>
        <taxon>Sar</taxon>
        <taxon>Alveolata</taxon>
        <taxon>Ciliophora</taxon>
        <taxon>Intramacronucleata</taxon>
        <taxon>Spirotrichea</taxon>
        <taxon>Stichotrichia</taxon>
        <taxon>Sporadotrichida</taxon>
        <taxon>Oxytrichidae</taxon>
        <taxon>Stylonychinae</taxon>
        <taxon>Stylonychia</taxon>
    </lineage>
</organism>
<dbReference type="EMBL" id="CCKQ01016819">
    <property type="protein sequence ID" value="CDW88702.1"/>
    <property type="molecule type" value="Genomic_DNA"/>
</dbReference>
<evidence type="ECO:0000313" key="2">
    <source>
        <dbReference type="Proteomes" id="UP000039865"/>
    </source>
</evidence>
<dbReference type="AlphaFoldDB" id="A0A078B5V7"/>
<accession>A0A078B5V7</accession>
<sequence>MPANQSLPPFSEISDEWGINLRTHVKFHLQKAHVALIDDLFLQWIFEISNKMTFYKSNCKYKDMRTIANRIQIFGIQLTHINFIQDNLDDGLQFNEQCKKDITYTGFTTNQLMDTLYGTSAEISFFCNHLIIDVDDMILRNFLRATEFKISSEINKNQNNLLCQMEHSFLGKDKCLHFIVDEYLDFNVKVEFMIYFTKFMSKVNICHLYYLNLEKFIDFKIEVNEAGKFFACLSKFTNLRSINQLKRKIY</sequence>
<dbReference type="Proteomes" id="UP000039865">
    <property type="component" value="Unassembled WGS sequence"/>
</dbReference>
<evidence type="ECO:0000313" key="1">
    <source>
        <dbReference type="EMBL" id="CDW88702.1"/>
    </source>
</evidence>